<accession>A0A1M6Q026</accession>
<dbReference type="RefSeq" id="WP_119844749.1">
    <property type="nucleotide sequence ID" value="NZ_FRAA01000003.1"/>
</dbReference>
<dbReference type="GO" id="GO:0030247">
    <property type="term" value="F:polysaccharide binding"/>
    <property type="evidence" value="ECO:0007669"/>
    <property type="project" value="InterPro"/>
</dbReference>
<feature type="domain" description="IPT/TIG" evidence="1">
    <location>
        <begin position="53"/>
        <end position="107"/>
    </location>
</feature>
<dbReference type="EMBL" id="FRAA01000003">
    <property type="protein sequence ID" value="SHK13548.1"/>
    <property type="molecule type" value="Genomic_DNA"/>
</dbReference>
<dbReference type="InterPro" id="IPR040475">
    <property type="entry name" value="SGBP_B_XBD"/>
</dbReference>
<evidence type="ECO:0000313" key="4">
    <source>
        <dbReference type="Proteomes" id="UP000184474"/>
    </source>
</evidence>
<dbReference type="AlphaFoldDB" id="A0A1M6Q026"/>
<dbReference type="Gene3D" id="2.60.40.10">
    <property type="entry name" value="Immunoglobulins"/>
    <property type="match status" value="2"/>
</dbReference>
<proteinExistence type="predicted"/>
<name>A0A1M6Q026_REIAG</name>
<organism evidence="3 4">
    <name type="scientific">Reichenbachiella agariperforans</name>
    <dbReference type="NCBI Taxonomy" id="156994"/>
    <lineage>
        <taxon>Bacteria</taxon>
        <taxon>Pseudomonadati</taxon>
        <taxon>Bacteroidota</taxon>
        <taxon>Cytophagia</taxon>
        <taxon>Cytophagales</taxon>
        <taxon>Reichenbachiellaceae</taxon>
        <taxon>Reichenbachiella</taxon>
    </lineage>
</organism>
<sequence length="385" mass="42485">MNSILRYTLFLAMTVVIWGGLSSCQEDDMSGGEPMVSFIRITAPESADSLVVSAGQGQMISIMGENLQNVKQLYFNDRPATLNPSFITSSSVIVTVPSKIPSEINNLMTMVFSNGDSLKVPFEVRISAPSVDRFLSEYVNEGDVAVVYGNYFYEPLSVTFSGDVAGEILSVEDDLLLIRVPTGAEAGPISITSNFGTSKSKAYFRDDRNIIASFDETFEGMWRGADYVVSSDADIANISGDFIRLNNGAQAAYPYIEVYGGPQESDTNIETRNIPADAFDNPEAYSLKFELNSQETFVGATMRLYLGNGDGSTFGDDRNNIYYIWESNVDTQGVWQTISIPWEEVYEANLSFDYDPSGYGMYIYFHGPNAAIYNIGMDNFRVVPN</sequence>
<protein>
    <submittedName>
        <fullName evidence="3">IPT/TIG domain</fullName>
    </submittedName>
</protein>
<feature type="domain" description="Surface glycan-binding protein B xyloglucan binding" evidence="2">
    <location>
        <begin position="204"/>
        <end position="384"/>
    </location>
</feature>
<dbReference type="InterPro" id="IPR002909">
    <property type="entry name" value="IPT_dom"/>
</dbReference>
<evidence type="ECO:0000259" key="2">
    <source>
        <dbReference type="Pfam" id="PF18329"/>
    </source>
</evidence>
<keyword evidence="4" id="KW-1185">Reference proteome</keyword>
<dbReference type="PROSITE" id="PS51257">
    <property type="entry name" value="PROKAR_LIPOPROTEIN"/>
    <property type="match status" value="1"/>
</dbReference>
<evidence type="ECO:0000259" key="1">
    <source>
        <dbReference type="Pfam" id="PF01833"/>
    </source>
</evidence>
<gene>
    <name evidence="3" type="ORF">SAMN04488028_103117</name>
</gene>
<dbReference type="InterPro" id="IPR013783">
    <property type="entry name" value="Ig-like_fold"/>
</dbReference>
<dbReference type="Proteomes" id="UP000184474">
    <property type="component" value="Unassembled WGS sequence"/>
</dbReference>
<evidence type="ECO:0000313" key="3">
    <source>
        <dbReference type="EMBL" id="SHK13548.1"/>
    </source>
</evidence>
<dbReference type="Pfam" id="PF18329">
    <property type="entry name" value="SGBP_B_XBD"/>
    <property type="match status" value="1"/>
</dbReference>
<dbReference type="Pfam" id="PF01833">
    <property type="entry name" value="TIG"/>
    <property type="match status" value="1"/>
</dbReference>
<reference evidence="4" key="1">
    <citation type="submission" date="2016-11" db="EMBL/GenBank/DDBJ databases">
        <authorList>
            <person name="Varghese N."/>
            <person name="Submissions S."/>
        </authorList>
    </citation>
    <scope>NUCLEOTIDE SEQUENCE [LARGE SCALE GENOMIC DNA]</scope>
    <source>
        <strain evidence="4">DSM 26134</strain>
    </source>
</reference>
<dbReference type="STRING" id="156994.SAMN04488028_103117"/>